<dbReference type="Proteomes" id="UP001566132">
    <property type="component" value="Unassembled WGS sequence"/>
</dbReference>
<proteinExistence type="predicted"/>
<dbReference type="AlphaFoldDB" id="A0ABD1EEY3"/>
<name>A0ABD1EEY3_HYPHA</name>
<organism evidence="1 2">
    <name type="scientific">Hypothenemus hampei</name>
    <name type="common">Coffee berry borer</name>
    <dbReference type="NCBI Taxonomy" id="57062"/>
    <lineage>
        <taxon>Eukaryota</taxon>
        <taxon>Metazoa</taxon>
        <taxon>Ecdysozoa</taxon>
        <taxon>Arthropoda</taxon>
        <taxon>Hexapoda</taxon>
        <taxon>Insecta</taxon>
        <taxon>Pterygota</taxon>
        <taxon>Neoptera</taxon>
        <taxon>Endopterygota</taxon>
        <taxon>Coleoptera</taxon>
        <taxon>Polyphaga</taxon>
        <taxon>Cucujiformia</taxon>
        <taxon>Curculionidae</taxon>
        <taxon>Scolytinae</taxon>
        <taxon>Hypothenemus</taxon>
    </lineage>
</organism>
<protein>
    <recommendedName>
        <fullName evidence="3">Nucleoprotein</fullName>
    </recommendedName>
</protein>
<dbReference type="EMBL" id="JBDJPC010000008">
    <property type="protein sequence ID" value="KAL1492976.1"/>
    <property type="molecule type" value="Genomic_DNA"/>
</dbReference>
<evidence type="ECO:0000313" key="2">
    <source>
        <dbReference type="Proteomes" id="UP001566132"/>
    </source>
</evidence>
<comment type="caution">
    <text evidence="1">The sequence shown here is derived from an EMBL/GenBank/DDBJ whole genome shotgun (WGS) entry which is preliminary data.</text>
</comment>
<sequence length="543" mass="61355">MADQKVEIVAGPSNIRQKRRSDLLIGSEGIQSSTAKKARIASDENKQVQCLKFIIYSYEKIKTKTLKMIDENMENITIANQISDIIFLVFSILRGRANGSDENTERRATNKNKCFIRSMGKTYTITIDDAIKCCEEAASEAEVEFKRYDINDPKNWYETAASHIAFFMGNGLRMRELRKEPNNMFIIKYGDRTKSFPVKKYGLNGYHCILLRGSKYSSKEREALAQYVGPMTSLLLHIRSDEKSRKKWTNVARRVMAHVPMIDEILEVTKGRRAKEVRNLICTLANILLVCGGQDNRMFFPLNMLAKAYRFAVNKDDILIDEEKHPMPYVGGDTLLRGFNASGNGGFYLYNLCCLTEFVLEGAFNSVEAQQVLFHSIFGTEIEDLSILEQMTALDTWNTRKQFGDKFQKMTTCGSSTKFHPVRVIKYSNLASGPQSDLLATAYLQTLAVPVMGGLRNKHFTHAFFEQMSSRTRSSMVPKTIPQITLTLTNIWAQLTKNLLEAGGEIHCGMSKWRLTAGMDIVNGGPEVDDVLCSSTQIRISNS</sequence>
<reference evidence="1 2" key="1">
    <citation type="submission" date="2024-05" db="EMBL/GenBank/DDBJ databases">
        <title>Genetic variation in Jamaican populations of the coffee berry borer (Hypothenemus hampei).</title>
        <authorList>
            <person name="Errbii M."/>
            <person name="Myrie A."/>
        </authorList>
    </citation>
    <scope>NUCLEOTIDE SEQUENCE [LARGE SCALE GENOMIC DNA]</scope>
    <source>
        <strain evidence="1">JA-Hopewell-2020-01-JO</strain>
        <tissue evidence="1">Whole body</tissue>
    </source>
</reference>
<keyword evidence="2" id="KW-1185">Reference proteome</keyword>
<gene>
    <name evidence="1" type="ORF">ABEB36_011129</name>
</gene>
<evidence type="ECO:0008006" key="3">
    <source>
        <dbReference type="Google" id="ProtNLM"/>
    </source>
</evidence>
<evidence type="ECO:0000313" key="1">
    <source>
        <dbReference type="EMBL" id="KAL1492976.1"/>
    </source>
</evidence>
<accession>A0ABD1EEY3</accession>